<name>A0ABR3P525_9PEZI</name>
<dbReference type="InterPro" id="IPR001223">
    <property type="entry name" value="Glyco_hydro18_cat"/>
</dbReference>
<evidence type="ECO:0000313" key="3">
    <source>
        <dbReference type="EMBL" id="KAL1297818.1"/>
    </source>
</evidence>
<dbReference type="RefSeq" id="XP_069197500.1">
    <property type="nucleotide sequence ID" value="XM_069346291.1"/>
</dbReference>
<dbReference type="InterPro" id="IPR009060">
    <property type="entry name" value="UBA-like_sf"/>
</dbReference>
<evidence type="ECO:0000259" key="1">
    <source>
        <dbReference type="PROSITE" id="PS50030"/>
    </source>
</evidence>
<keyword evidence="4" id="KW-1185">Reference proteome</keyword>
<dbReference type="Gene3D" id="1.10.8.10">
    <property type="entry name" value="DNA helicase RuvA subunit, C-terminal domain"/>
    <property type="match status" value="1"/>
</dbReference>
<dbReference type="CDD" id="cd14309">
    <property type="entry name" value="UBA_scDdi1_like"/>
    <property type="match status" value="1"/>
</dbReference>
<feature type="domain" description="UBA" evidence="1">
    <location>
        <begin position="331"/>
        <end position="376"/>
    </location>
</feature>
<dbReference type="SMART" id="SM00165">
    <property type="entry name" value="UBA"/>
    <property type="match status" value="1"/>
</dbReference>
<dbReference type="SUPFAM" id="SSF51445">
    <property type="entry name" value="(Trans)glycosidases"/>
    <property type="match status" value="1"/>
</dbReference>
<dbReference type="Pfam" id="PF00627">
    <property type="entry name" value="UBA"/>
    <property type="match status" value="1"/>
</dbReference>
<sequence>MASPPGDASPLLPLSQGPRVVVYHQTHHRDGKPVSILPLITQRTGVTHVIIAAIHLNEGPGNITLNDDPPHASKFGSLWGEVAWLQASGVKVLGMLGGAAKGSFARLDTSNPATSGGDNFEAYYAPLAALIRQRRLDGLDLDVEEETSLPGIVRLIDRLKRDFGPAFLVTLAPVATALLPGQPHLSGFDYGVLERMRGPDIAWYNTQFYCGWGDMRTTAWYDAIISSGGWRPSKVVVGLITNPALGAGFVDHGNVFDVLRVLRAKYPDFGGVMGWEYFNSLPGDEGRPWEWAAGMARTIRSAMPPVGLVEGGRGVEAPGVVAGGGLLSGGHLPQQPFPAQHVQTLQELGFSRQQAVAALNMTGGDVEQAAGLLFPE</sequence>
<gene>
    <name evidence="3" type="ORF">AAFC00_006347</name>
</gene>
<evidence type="ECO:0000313" key="4">
    <source>
        <dbReference type="Proteomes" id="UP001562354"/>
    </source>
</evidence>
<dbReference type="Gene3D" id="3.20.20.80">
    <property type="entry name" value="Glycosidases"/>
    <property type="match status" value="1"/>
</dbReference>
<dbReference type="InterPro" id="IPR015940">
    <property type="entry name" value="UBA"/>
</dbReference>
<organism evidence="3 4">
    <name type="scientific">Neodothiora populina</name>
    <dbReference type="NCBI Taxonomy" id="2781224"/>
    <lineage>
        <taxon>Eukaryota</taxon>
        <taxon>Fungi</taxon>
        <taxon>Dikarya</taxon>
        <taxon>Ascomycota</taxon>
        <taxon>Pezizomycotina</taxon>
        <taxon>Dothideomycetes</taxon>
        <taxon>Dothideomycetidae</taxon>
        <taxon>Dothideales</taxon>
        <taxon>Dothioraceae</taxon>
        <taxon>Neodothiora</taxon>
    </lineage>
</organism>
<dbReference type="InterPro" id="IPR050542">
    <property type="entry name" value="Glycosyl_Hydrlase18_Chitinase"/>
</dbReference>
<evidence type="ECO:0000259" key="2">
    <source>
        <dbReference type="PROSITE" id="PS51910"/>
    </source>
</evidence>
<dbReference type="GeneID" id="95980046"/>
<comment type="caution">
    <text evidence="3">The sequence shown here is derived from an EMBL/GenBank/DDBJ whole genome shotgun (WGS) entry which is preliminary data.</text>
</comment>
<dbReference type="Proteomes" id="UP001562354">
    <property type="component" value="Unassembled WGS sequence"/>
</dbReference>
<dbReference type="PROSITE" id="PS50030">
    <property type="entry name" value="UBA"/>
    <property type="match status" value="1"/>
</dbReference>
<dbReference type="EMBL" id="JBFMKM010000014">
    <property type="protein sequence ID" value="KAL1297818.1"/>
    <property type="molecule type" value="Genomic_DNA"/>
</dbReference>
<evidence type="ECO:0008006" key="5">
    <source>
        <dbReference type="Google" id="ProtNLM"/>
    </source>
</evidence>
<dbReference type="SUPFAM" id="SSF46934">
    <property type="entry name" value="UBA-like"/>
    <property type="match status" value="1"/>
</dbReference>
<dbReference type="InterPro" id="IPR017853">
    <property type="entry name" value="GH"/>
</dbReference>
<dbReference type="PANTHER" id="PTHR45708:SF60">
    <property type="entry name" value="III CHITINASE, PUTATIVE (AFU_ORTHOLOGUE AFUA_5G03850)-RELATED"/>
    <property type="match status" value="1"/>
</dbReference>
<feature type="domain" description="GH18" evidence="2">
    <location>
        <begin position="18"/>
        <end position="302"/>
    </location>
</feature>
<dbReference type="PANTHER" id="PTHR45708">
    <property type="entry name" value="ENDOCHITINASE"/>
    <property type="match status" value="1"/>
</dbReference>
<reference evidence="3 4" key="1">
    <citation type="submission" date="2024-07" db="EMBL/GenBank/DDBJ databases">
        <title>Draft sequence of the Neodothiora populina.</title>
        <authorList>
            <person name="Drown D.D."/>
            <person name="Schuette U.S."/>
            <person name="Buechlein A.B."/>
            <person name="Rusch D.R."/>
            <person name="Winton L.W."/>
            <person name="Adams G.A."/>
        </authorList>
    </citation>
    <scope>NUCLEOTIDE SEQUENCE [LARGE SCALE GENOMIC DNA]</scope>
    <source>
        <strain evidence="3 4">CPC 39397</strain>
    </source>
</reference>
<accession>A0ABR3P525</accession>
<proteinExistence type="predicted"/>
<dbReference type="PROSITE" id="PS51910">
    <property type="entry name" value="GH18_2"/>
    <property type="match status" value="1"/>
</dbReference>
<protein>
    <recommendedName>
        <fullName evidence="5">Chitinase</fullName>
    </recommendedName>
</protein>